<dbReference type="Proteomes" id="UP001501442">
    <property type="component" value="Unassembled WGS sequence"/>
</dbReference>
<name>A0ABP8U232_9ACTN</name>
<dbReference type="CDD" id="cd00093">
    <property type="entry name" value="HTH_XRE"/>
    <property type="match status" value="1"/>
</dbReference>
<dbReference type="Pfam" id="PF13560">
    <property type="entry name" value="HTH_31"/>
    <property type="match status" value="1"/>
</dbReference>
<dbReference type="EMBL" id="BAABHK010000001">
    <property type="protein sequence ID" value="GAA4619621.1"/>
    <property type="molecule type" value="Genomic_DNA"/>
</dbReference>
<dbReference type="InterPro" id="IPR010982">
    <property type="entry name" value="Lambda_DNA-bd_dom_sf"/>
</dbReference>
<accession>A0ABP8U232</accession>
<evidence type="ECO:0000313" key="3">
    <source>
        <dbReference type="Proteomes" id="UP001501442"/>
    </source>
</evidence>
<feature type="domain" description="HTH cro/C1-type" evidence="1">
    <location>
        <begin position="13"/>
        <end position="67"/>
    </location>
</feature>
<comment type="caution">
    <text evidence="2">The sequence shown here is derived from an EMBL/GenBank/DDBJ whole genome shotgun (WGS) entry which is preliminary data.</text>
</comment>
<dbReference type="Pfam" id="PF19054">
    <property type="entry name" value="DUF5753"/>
    <property type="match status" value="1"/>
</dbReference>
<protein>
    <submittedName>
        <fullName evidence="2">Helix-turn-helix transcriptional regulator</fullName>
    </submittedName>
</protein>
<keyword evidence="3" id="KW-1185">Reference proteome</keyword>
<dbReference type="Gene3D" id="1.10.260.40">
    <property type="entry name" value="lambda repressor-like DNA-binding domains"/>
    <property type="match status" value="1"/>
</dbReference>
<evidence type="ECO:0000313" key="2">
    <source>
        <dbReference type="EMBL" id="GAA4619621.1"/>
    </source>
</evidence>
<dbReference type="PROSITE" id="PS50943">
    <property type="entry name" value="HTH_CROC1"/>
    <property type="match status" value="1"/>
</dbReference>
<dbReference type="InterPro" id="IPR043917">
    <property type="entry name" value="DUF5753"/>
</dbReference>
<organism evidence="2 3">
    <name type="scientific">Actinoallomurus vinaceus</name>
    <dbReference type="NCBI Taxonomy" id="1080074"/>
    <lineage>
        <taxon>Bacteria</taxon>
        <taxon>Bacillati</taxon>
        <taxon>Actinomycetota</taxon>
        <taxon>Actinomycetes</taxon>
        <taxon>Streptosporangiales</taxon>
        <taxon>Thermomonosporaceae</taxon>
        <taxon>Actinoallomurus</taxon>
    </lineage>
</organism>
<gene>
    <name evidence="2" type="ORF">GCM10023196_000330</name>
</gene>
<reference evidence="3" key="1">
    <citation type="journal article" date="2019" name="Int. J. Syst. Evol. Microbiol.">
        <title>The Global Catalogue of Microorganisms (GCM) 10K type strain sequencing project: providing services to taxonomists for standard genome sequencing and annotation.</title>
        <authorList>
            <consortium name="The Broad Institute Genomics Platform"/>
            <consortium name="The Broad Institute Genome Sequencing Center for Infectious Disease"/>
            <person name="Wu L."/>
            <person name="Ma J."/>
        </authorList>
    </citation>
    <scope>NUCLEOTIDE SEQUENCE [LARGE SCALE GENOMIC DNA]</scope>
    <source>
        <strain evidence="3">JCM 17939</strain>
    </source>
</reference>
<proteinExistence type="predicted"/>
<sequence>MRSPTLIALGSELRRYRLAAGNMTQGHLAKLINYSEGMISNVETAQKAPRRDFVERCDQALSTGGALMVLHGLLKHETHPVQSFAHYIEAERQAAGIHMWDVVVVPGIFQTPEYARALLTAGLPAARPEVIDDLVTARIERQEILNRDKPPMLWAIIDESVIRRAIGDKETQHAQLDRLAQLANRPGINIQMIPHATGAHAGLTSSFLILSFDGSPDLAYSEDPASNHLHEKPELVKTMSETYEALRVVALPVSASLDLIRQVQEEL</sequence>
<dbReference type="SUPFAM" id="SSF47413">
    <property type="entry name" value="lambda repressor-like DNA-binding domains"/>
    <property type="match status" value="1"/>
</dbReference>
<dbReference type="RefSeq" id="WP_345428011.1">
    <property type="nucleotide sequence ID" value="NZ_BAABHK010000001.1"/>
</dbReference>
<evidence type="ECO:0000259" key="1">
    <source>
        <dbReference type="PROSITE" id="PS50943"/>
    </source>
</evidence>
<dbReference type="SMART" id="SM00530">
    <property type="entry name" value="HTH_XRE"/>
    <property type="match status" value="1"/>
</dbReference>
<dbReference type="InterPro" id="IPR001387">
    <property type="entry name" value="Cro/C1-type_HTH"/>
</dbReference>